<feature type="region of interest" description="Disordered" evidence="1">
    <location>
        <begin position="258"/>
        <end position="317"/>
    </location>
</feature>
<proteinExistence type="predicted"/>
<evidence type="ECO:0000313" key="3">
    <source>
        <dbReference type="Proteomes" id="UP000245768"/>
    </source>
</evidence>
<name>A0A316YL14_9BASI</name>
<reference evidence="2 3" key="1">
    <citation type="journal article" date="2018" name="Mol. Biol. Evol.">
        <title>Broad Genomic Sampling Reveals a Smut Pathogenic Ancestry of the Fungal Clade Ustilaginomycotina.</title>
        <authorList>
            <person name="Kijpornyongpan T."/>
            <person name="Mondo S.J."/>
            <person name="Barry K."/>
            <person name="Sandor L."/>
            <person name="Lee J."/>
            <person name="Lipzen A."/>
            <person name="Pangilinan J."/>
            <person name="LaButti K."/>
            <person name="Hainaut M."/>
            <person name="Henrissat B."/>
            <person name="Grigoriev I.V."/>
            <person name="Spatafora J.W."/>
            <person name="Aime M.C."/>
        </authorList>
    </citation>
    <scope>NUCLEOTIDE SEQUENCE [LARGE SCALE GENOMIC DNA]</scope>
    <source>
        <strain evidence="2 3">MCA 4198</strain>
    </source>
</reference>
<dbReference type="InParanoid" id="A0A316YL14"/>
<dbReference type="GeneID" id="37047154"/>
<dbReference type="EMBL" id="KZ819638">
    <property type="protein sequence ID" value="PWN88415.1"/>
    <property type="molecule type" value="Genomic_DNA"/>
</dbReference>
<feature type="compositionally biased region" description="Basic residues" evidence="1">
    <location>
        <begin position="135"/>
        <end position="151"/>
    </location>
</feature>
<evidence type="ECO:0000313" key="2">
    <source>
        <dbReference type="EMBL" id="PWN88415.1"/>
    </source>
</evidence>
<organism evidence="2 3">
    <name type="scientific">Acaromyces ingoldii</name>
    <dbReference type="NCBI Taxonomy" id="215250"/>
    <lineage>
        <taxon>Eukaryota</taxon>
        <taxon>Fungi</taxon>
        <taxon>Dikarya</taxon>
        <taxon>Basidiomycota</taxon>
        <taxon>Ustilaginomycotina</taxon>
        <taxon>Exobasidiomycetes</taxon>
        <taxon>Exobasidiales</taxon>
        <taxon>Cryptobasidiaceae</taxon>
        <taxon>Acaromyces</taxon>
    </lineage>
</organism>
<protein>
    <submittedName>
        <fullName evidence="2">Uncharacterized protein</fullName>
    </submittedName>
</protein>
<dbReference type="RefSeq" id="XP_025375613.1">
    <property type="nucleotide sequence ID" value="XM_025525238.1"/>
</dbReference>
<feature type="region of interest" description="Disordered" evidence="1">
    <location>
        <begin position="116"/>
        <end position="156"/>
    </location>
</feature>
<dbReference type="Gene3D" id="1.20.58.1710">
    <property type="match status" value="1"/>
</dbReference>
<evidence type="ECO:0000256" key="1">
    <source>
        <dbReference type="SAM" id="MobiDB-lite"/>
    </source>
</evidence>
<sequence>MAPAPASSHAISLPKQGLPLEYLTQLQRRLGQLLISIGELQTHVYETVSLDDWPGLLSRHLTLLSQTHTLTTALLSPRSASQAPSLVALLTREAQITNLYADPSSTETSLASLAPLPQTAAPSNPLEASSAAAARQKRLAPRTSTGRHHAPHPVQPVDVEKSNTLVPALLLAKAAPAVDDQVEARLAAFISEADAAEGANASTMPAIRWRSRISRARHKTVKHDDFAGQMTRLWIHCREAPDEYGEKYDWNMRLSLEESDDEADEGEGEDNEGEDIGVEAESEKRKRKREDEDENGKREDPLSVDQVLSFLKTGTRA</sequence>
<keyword evidence="3" id="KW-1185">Reference proteome</keyword>
<feature type="compositionally biased region" description="Acidic residues" evidence="1">
    <location>
        <begin position="258"/>
        <end position="280"/>
    </location>
</feature>
<accession>A0A316YL14</accession>
<dbReference type="Proteomes" id="UP000245768">
    <property type="component" value="Unassembled WGS sequence"/>
</dbReference>
<dbReference type="AlphaFoldDB" id="A0A316YL14"/>
<gene>
    <name evidence="2" type="ORF">FA10DRAFT_303383</name>
</gene>